<dbReference type="AlphaFoldDB" id="A0A1N7AQG7"/>
<reference evidence="1 2" key="1">
    <citation type="submission" date="2017-01" db="EMBL/GenBank/DDBJ databases">
        <authorList>
            <person name="Mah S.A."/>
            <person name="Swanson W.J."/>
            <person name="Moy G.W."/>
            <person name="Vacquier V.D."/>
        </authorList>
    </citation>
    <scope>NUCLEOTIDE SEQUENCE [LARGE SCALE GENOMIC DNA]</scope>
    <source>
        <strain evidence="1 2">CGMCC 1.8909</strain>
    </source>
</reference>
<protein>
    <submittedName>
        <fullName evidence="1">Uncharacterized protein</fullName>
    </submittedName>
</protein>
<keyword evidence="2" id="KW-1185">Reference proteome</keyword>
<dbReference type="EMBL" id="FTNP01000001">
    <property type="protein sequence ID" value="SIR41238.1"/>
    <property type="molecule type" value="Genomic_DNA"/>
</dbReference>
<organism evidence="1 2">
    <name type="scientific">Natronorubrum daqingense</name>
    <dbReference type="NCBI Taxonomy" id="588898"/>
    <lineage>
        <taxon>Archaea</taxon>
        <taxon>Methanobacteriati</taxon>
        <taxon>Methanobacteriota</taxon>
        <taxon>Stenosarchaea group</taxon>
        <taxon>Halobacteria</taxon>
        <taxon>Halobacteriales</taxon>
        <taxon>Natrialbaceae</taxon>
        <taxon>Natronorubrum</taxon>
    </lineage>
</organism>
<dbReference type="GeneID" id="43330890"/>
<dbReference type="Proteomes" id="UP000185687">
    <property type="component" value="Unassembled WGS sequence"/>
</dbReference>
<evidence type="ECO:0000313" key="2">
    <source>
        <dbReference type="Proteomes" id="UP000185687"/>
    </source>
</evidence>
<accession>A0A1N7AQG7</accession>
<proteinExistence type="predicted"/>
<sequence length="280" mass="31307">MNRRKVLSAVATTGMLSAVPATASSNEDGLIDKIKTANEVRKETGSFNAWKEYLKDKGLVVSSDSSKLVHPNDEEEVGIQQIDEDGIDMEINLVQQCDEELHYVEVAWEYDWEWLNIDDCESPIGQFGEPPNDYIGFELESYTLMDSSPTLTTDSSEYVEVDTNETEPLSGVLFEVADHSWTVDYQEDCINGDPMPDNLHHAGVYLNTNDDHNDQSHEIAAAYTHHWRDITIESVDFAYPPSSGISVSNESYQIDYQTEDGGDGDFLLVNAEDDTEDGCP</sequence>
<evidence type="ECO:0000313" key="1">
    <source>
        <dbReference type="EMBL" id="SIR41238.1"/>
    </source>
</evidence>
<gene>
    <name evidence="1" type="ORF">SAMN05421809_1256</name>
</gene>
<dbReference type="RefSeq" id="WP_139326974.1">
    <property type="nucleotide sequence ID" value="NZ_CP019327.1"/>
</dbReference>
<name>A0A1N7AQG7_9EURY</name>